<protein>
    <submittedName>
        <fullName evidence="8">MFS transporter</fullName>
    </submittedName>
</protein>
<evidence type="ECO:0000256" key="3">
    <source>
        <dbReference type="ARBA" id="ARBA00022692"/>
    </source>
</evidence>
<feature type="transmembrane region" description="Helical" evidence="6">
    <location>
        <begin position="425"/>
        <end position="445"/>
    </location>
</feature>
<feature type="transmembrane region" description="Helical" evidence="6">
    <location>
        <begin position="306"/>
        <end position="327"/>
    </location>
</feature>
<proteinExistence type="predicted"/>
<feature type="transmembrane region" description="Helical" evidence="6">
    <location>
        <begin position="160"/>
        <end position="183"/>
    </location>
</feature>
<dbReference type="PROSITE" id="PS00217">
    <property type="entry name" value="SUGAR_TRANSPORT_2"/>
    <property type="match status" value="1"/>
</dbReference>
<keyword evidence="5 6" id="KW-0472">Membrane</keyword>
<accession>A0A7Y2M0Z6</accession>
<evidence type="ECO:0000313" key="8">
    <source>
        <dbReference type="EMBL" id="NNH04009.1"/>
    </source>
</evidence>
<keyword evidence="2" id="KW-0813">Transport</keyword>
<dbReference type="PROSITE" id="PS00216">
    <property type="entry name" value="SUGAR_TRANSPORT_1"/>
    <property type="match status" value="2"/>
</dbReference>
<evidence type="ECO:0000313" key="9">
    <source>
        <dbReference type="Proteomes" id="UP000543598"/>
    </source>
</evidence>
<dbReference type="PANTHER" id="PTHR23511">
    <property type="entry name" value="SYNAPTIC VESICLE GLYCOPROTEIN 2"/>
    <property type="match status" value="1"/>
</dbReference>
<dbReference type="InterPro" id="IPR005828">
    <property type="entry name" value="MFS_sugar_transport-like"/>
</dbReference>
<feature type="transmembrane region" description="Helical" evidence="6">
    <location>
        <begin position="102"/>
        <end position="122"/>
    </location>
</feature>
<dbReference type="InterPro" id="IPR020846">
    <property type="entry name" value="MFS_dom"/>
</dbReference>
<dbReference type="InterPro" id="IPR005829">
    <property type="entry name" value="Sugar_transporter_CS"/>
</dbReference>
<evidence type="ECO:0000256" key="1">
    <source>
        <dbReference type="ARBA" id="ARBA00004651"/>
    </source>
</evidence>
<dbReference type="Proteomes" id="UP000543598">
    <property type="component" value="Unassembled WGS sequence"/>
</dbReference>
<keyword evidence="9" id="KW-1185">Reference proteome</keyword>
<dbReference type="GO" id="GO:0022857">
    <property type="term" value="F:transmembrane transporter activity"/>
    <property type="evidence" value="ECO:0007669"/>
    <property type="project" value="InterPro"/>
</dbReference>
<gene>
    <name evidence="8" type="ORF">HLA99_09135</name>
</gene>
<organism evidence="8 9">
    <name type="scientific">Microbacterium ulmi</name>
    <dbReference type="NCBI Taxonomy" id="179095"/>
    <lineage>
        <taxon>Bacteria</taxon>
        <taxon>Bacillati</taxon>
        <taxon>Actinomycetota</taxon>
        <taxon>Actinomycetes</taxon>
        <taxon>Micrococcales</taxon>
        <taxon>Microbacteriaceae</taxon>
        <taxon>Microbacterium</taxon>
    </lineage>
</organism>
<feature type="transmembrane region" description="Helical" evidence="6">
    <location>
        <begin position="128"/>
        <end position="148"/>
    </location>
</feature>
<dbReference type="PROSITE" id="PS50850">
    <property type="entry name" value="MFS"/>
    <property type="match status" value="1"/>
</dbReference>
<feature type="transmembrane region" description="Helical" evidence="6">
    <location>
        <begin position="283"/>
        <end position="300"/>
    </location>
</feature>
<evidence type="ECO:0000256" key="2">
    <source>
        <dbReference type="ARBA" id="ARBA00022448"/>
    </source>
</evidence>
<dbReference type="GO" id="GO:0005886">
    <property type="term" value="C:plasma membrane"/>
    <property type="evidence" value="ECO:0007669"/>
    <property type="project" value="UniProtKB-SubCell"/>
</dbReference>
<evidence type="ECO:0000259" key="7">
    <source>
        <dbReference type="PROSITE" id="PS50850"/>
    </source>
</evidence>
<name>A0A7Y2M0Z6_9MICO</name>
<keyword evidence="3 6" id="KW-0812">Transmembrane</keyword>
<dbReference type="Gene3D" id="1.20.1250.20">
    <property type="entry name" value="MFS general substrate transporter like domains"/>
    <property type="match status" value="1"/>
</dbReference>
<sequence>MTDRSRVSPNLDNGQTLRPTIDQIIEKLPLGRPHYWVMAAAMLGFFFDAFDTAIMSLALPSVTADWTLTSFQGGLIGSASLWGMGIGALTLGFLSDVYGRRIVMVITVLGVGLFTGLSALSFSPESLIAFRFITGLFIGAMIPIDLAYVAEIAPLKRRGLFLAALGLMWPVGQVAAAITASFVVPTLGWRVLFVIGIVPALFALWIRARVPESPRWLAKKGRLDEAVAVARRLGANVSVDDVAPSEEEGGRRSWRAWLILFSPKYAVRTFATSALFFLHQFQSYGWAVWVPTILFVALGYDLKGALSTTILLYVGSIIGRLVLLFTADRIGRRPAMMTTYAVMAVCCLSVPALLGLGNWTVVFVAILFVYNAANESSPLQIWIAELFPTEVRGIGSSFASAAGRVGGGIGPIVFGLLMDAEITQWVFFTIAICAVLIILITRFVLRIETSGRSLARVGAV</sequence>
<feature type="transmembrane region" description="Helical" evidence="6">
    <location>
        <begin position="35"/>
        <end position="59"/>
    </location>
</feature>
<reference evidence="8 9" key="1">
    <citation type="submission" date="2020-05" db="EMBL/GenBank/DDBJ databases">
        <title>MicrobeNet Type strains.</title>
        <authorList>
            <person name="Nicholson A.C."/>
        </authorList>
    </citation>
    <scope>NUCLEOTIDE SEQUENCE [LARGE SCALE GENOMIC DNA]</scope>
    <source>
        <strain evidence="8 9">JCM 14282</strain>
    </source>
</reference>
<dbReference type="SUPFAM" id="SSF103473">
    <property type="entry name" value="MFS general substrate transporter"/>
    <property type="match status" value="1"/>
</dbReference>
<dbReference type="PANTHER" id="PTHR23511:SF34">
    <property type="entry name" value="SYNAPTIC VESICLE GLYCOPROTEIN 2"/>
    <property type="match status" value="1"/>
</dbReference>
<dbReference type="EMBL" id="JABEMB010000011">
    <property type="protein sequence ID" value="NNH04009.1"/>
    <property type="molecule type" value="Genomic_DNA"/>
</dbReference>
<dbReference type="Pfam" id="PF00083">
    <property type="entry name" value="Sugar_tr"/>
    <property type="match status" value="1"/>
</dbReference>
<evidence type="ECO:0000256" key="6">
    <source>
        <dbReference type="SAM" id="Phobius"/>
    </source>
</evidence>
<dbReference type="InterPro" id="IPR036259">
    <property type="entry name" value="MFS_trans_sf"/>
</dbReference>
<feature type="domain" description="Major facilitator superfamily (MFS) profile" evidence="7">
    <location>
        <begin position="37"/>
        <end position="449"/>
    </location>
</feature>
<feature type="transmembrane region" description="Helical" evidence="6">
    <location>
        <begin position="339"/>
        <end position="370"/>
    </location>
</feature>
<dbReference type="RefSeq" id="WP_167036704.1">
    <property type="nucleotide sequence ID" value="NZ_BAAANA010000001.1"/>
</dbReference>
<evidence type="ECO:0000256" key="5">
    <source>
        <dbReference type="ARBA" id="ARBA00023136"/>
    </source>
</evidence>
<evidence type="ECO:0000256" key="4">
    <source>
        <dbReference type="ARBA" id="ARBA00022989"/>
    </source>
</evidence>
<dbReference type="AlphaFoldDB" id="A0A7Y2M0Z6"/>
<dbReference type="CDD" id="cd17316">
    <property type="entry name" value="MFS_SV2_like"/>
    <property type="match status" value="1"/>
</dbReference>
<feature type="transmembrane region" description="Helical" evidence="6">
    <location>
        <begin position="71"/>
        <end position="95"/>
    </location>
</feature>
<comment type="caution">
    <text evidence="8">The sequence shown here is derived from an EMBL/GenBank/DDBJ whole genome shotgun (WGS) entry which is preliminary data.</text>
</comment>
<keyword evidence="4 6" id="KW-1133">Transmembrane helix</keyword>
<feature type="transmembrane region" description="Helical" evidence="6">
    <location>
        <begin position="189"/>
        <end position="206"/>
    </location>
</feature>
<comment type="subcellular location">
    <subcellularLocation>
        <location evidence="1">Cell membrane</location>
        <topology evidence="1">Multi-pass membrane protein</topology>
    </subcellularLocation>
</comment>